<comment type="caution">
    <text evidence="7">The sequence shown here is derived from an EMBL/GenBank/DDBJ whole genome shotgun (WGS) entry which is preliminary data.</text>
</comment>
<dbReference type="PROSITE" id="PS00211">
    <property type="entry name" value="ABC_TRANSPORTER_1"/>
    <property type="match status" value="1"/>
</dbReference>
<reference evidence="11" key="2">
    <citation type="journal article" date="2019" name="Microbiol. Resour. Announc.">
        <title>Draft Genomic Sequences of Streptomyces misionensis and Streptomyces albidoflavus, bacteria applied for phytopathogen biocontrol.</title>
        <authorList>
            <person name="Pylro V."/>
            <person name="Dias A."/>
            <person name="Andreote F."/>
            <person name="Varani A."/>
            <person name="Andreote C."/>
            <person name="Bernardo E."/>
            <person name="Martins T."/>
        </authorList>
    </citation>
    <scope>NUCLEOTIDE SEQUENCE [LARGE SCALE GENOMIC DNA]</scope>
    <source>
        <strain evidence="11">77</strain>
    </source>
</reference>
<evidence type="ECO:0000256" key="2">
    <source>
        <dbReference type="ARBA" id="ARBA00022448"/>
    </source>
</evidence>
<keyword evidence="5" id="KW-0046">Antibiotic resistance</keyword>
<dbReference type="PANTHER" id="PTHR42711">
    <property type="entry name" value="ABC TRANSPORTER ATP-BINDING PROTEIN"/>
    <property type="match status" value="1"/>
</dbReference>
<dbReference type="GO" id="GO:0005886">
    <property type="term" value="C:plasma membrane"/>
    <property type="evidence" value="ECO:0007669"/>
    <property type="project" value="UniProtKB-SubCell"/>
</dbReference>
<keyword evidence="4 7" id="KW-0067">ATP-binding</keyword>
<dbReference type="GO" id="GO:0016887">
    <property type="term" value="F:ATP hydrolysis activity"/>
    <property type="evidence" value="ECO:0007669"/>
    <property type="project" value="InterPro"/>
</dbReference>
<evidence type="ECO:0000259" key="6">
    <source>
        <dbReference type="PROSITE" id="PS50893"/>
    </source>
</evidence>
<dbReference type="Proteomes" id="UP001051844">
    <property type="component" value="Unassembled WGS sequence"/>
</dbReference>
<gene>
    <name evidence="8" type="ORF">C0Q91_15190</name>
    <name evidence="9" type="ORF">FRZ02_30325</name>
    <name evidence="7" type="ORF">ScoT_31710</name>
</gene>
<dbReference type="Gene3D" id="3.40.50.300">
    <property type="entry name" value="P-loop containing nucleotide triphosphate hydrolases"/>
    <property type="match status" value="1"/>
</dbReference>
<reference evidence="8 10" key="1">
    <citation type="submission" date="2017-12" db="EMBL/GenBank/DDBJ databases">
        <title>Population genomics insights into the ecological differentiation and adaptive evolution in streptomycetes.</title>
        <authorList>
            <person name="Li Y."/>
            <person name="Huang Y."/>
        </authorList>
    </citation>
    <scope>NUCLEOTIDE SEQUENCE [LARGE SCALE GENOMIC DNA]</scope>
    <source>
        <strain evidence="8 10">FXJ.2339</strain>
    </source>
</reference>
<dbReference type="EMBL" id="BNDZ01000005">
    <property type="protein sequence ID" value="GHI46997.1"/>
    <property type="molecule type" value="Genomic_DNA"/>
</dbReference>
<reference evidence="7" key="4">
    <citation type="submission" date="2022-09" db="EMBL/GenBank/DDBJ databases">
        <title>Whole genome shotgun sequence of Streptomyces albidoflavus NBRC 12854.</title>
        <authorList>
            <person name="Komaki H."/>
            <person name="Tamura T."/>
        </authorList>
    </citation>
    <scope>NUCLEOTIDE SEQUENCE</scope>
    <source>
        <strain evidence="7">NBRC 12854</strain>
    </source>
</reference>
<evidence type="ECO:0000256" key="5">
    <source>
        <dbReference type="ARBA" id="ARBA00023251"/>
    </source>
</evidence>
<evidence type="ECO:0000256" key="4">
    <source>
        <dbReference type="ARBA" id="ARBA00022840"/>
    </source>
</evidence>
<comment type="subcellular location">
    <subcellularLocation>
        <location evidence="1">Cell membrane</location>
        <topology evidence="1">Peripheral membrane protein</topology>
    </subcellularLocation>
</comment>
<evidence type="ECO:0000256" key="1">
    <source>
        <dbReference type="ARBA" id="ARBA00004202"/>
    </source>
</evidence>
<evidence type="ECO:0000313" key="12">
    <source>
        <dbReference type="Proteomes" id="UP001051844"/>
    </source>
</evidence>
<dbReference type="PROSITE" id="PS50893">
    <property type="entry name" value="ABC_TRANSPORTER_2"/>
    <property type="match status" value="1"/>
</dbReference>
<keyword evidence="2" id="KW-0813">Transport</keyword>
<dbReference type="InterPro" id="IPR027417">
    <property type="entry name" value="P-loop_NTPase"/>
</dbReference>
<name>A0AA37FCU2_9ACTN</name>
<protein>
    <submittedName>
        <fullName evidence="7 8">ABC transporter ATP-binding protein</fullName>
    </submittedName>
</protein>
<evidence type="ECO:0000313" key="10">
    <source>
        <dbReference type="Proteomes" id="UP000292095"/>
    </source>
</evidence>
<sequence>MNTEDHVIDVTDLRRVYGGGFEAVRGVSFTVGRGELFALLGTNGAGKTSTLEVLEGLARPASGRVRVLGHDPFGERDAVRPRIGVMLQDGGFPSELTVRETLRMWAGCTSGARPIGEALEMVGLGKRADVRVKVLSGGEKRRLDLALALLGRPEVLFLDEPTTGLDAEGRQDTWSLVRELRAEGTTVLLTTHYLEEAEALADRLAILHEGRIASEGTVEDVVSAQPSRITFDLPDGWFPGDLPPLDQLGVTGHSHDGRTVRLMTQNLQQAATSLLLWARDAGVSLGSLDVRAASLEEAFLHIAREADGRGDSATAAASLDPRKETAA</sequence>
<keyword evidence="11" id="KW-1185">Reference proteome</keyword>
<evidence type="ECO:0000256" key="3">
    <source>
        <dbReference type="ARBA" id="ARBA00022741"/>
    </source>
</evidence>
<evidence type="ECO:0000313" key="9">
    <source>
        <dbReference type="EMBL" id="TWV18190.1"/>
    </source>
</evidence>
<dbReference type="AlphaFoldDB" id="A0AA37FCU2"/>
<dbReference type="Pfam" id="PF00005">
    <property type="entry name" value="ABC_tran"/>
    <property type="match status" value="1"/>
</dbReference>
<reference evidence="9" key="3">
    <citation type="submission" date="2019-07" db="EMBL/GenBank/DDBJ databases">
        <authorList>
            <person name="Pylro V."/>
            <person name="Dias A."/>
            <person name="Andreote F."/>
            <person name="Varani A."/>
            <person name="Andreote C."/>
            <person name="Bernardo E."/>
            <person name="Martins T."/>
        </authorList>
    </citation>
    <scope>NUCLEOTIDE SEQUENCE</scope>
    <source>
        <strain evidence="9">77</strain>
    </source>
</reference>
<dbReference type="InterPro" id="IPR017871">
    <property type="entry name" value="ABC_transporter-like_CS"/>
</dbReference>
<accession>A0AA37FCU2</accession>
<evidence type="ECO:0000313" key="11">
    <source>
        <dbReference type="Proteomes" id="UP000318052"/>
    </source>
</evidence>
<dbReference type="InterPro" id="IPR003439">
    <property type="entry name" value="ABC_transporter-like_ATP-bd"/>
</dbReference>
<dbReference type="EMBL" id="PKLK01000018">
    <property type="protein sequence ID" value="RZE39723.1"/>
    <property type="molecule type" value="Genomic_DNA"/>
</dbReference>
<evidence type="ECO:0000313" key="8">
    <source>
        <dbReference type="EMBL" id="RZE39723.1"/>
    </source>
</evidence>
<proteinExistence type="predicted"/>
<dbReference type="Proteomes" id="UP000292095">
    <property type="component" value="Unassembled WGS sequence"/>
</dbReference>
<dbReference type="RefSeq" id="WP_008409762.1">
    <property type="nucleotide sequence ID" value="NZ_BNDZ01000005.1"/>
</dbReference>
<evidence type="ECO:0000313" key="7">
    <source>
        <dbReference type="EMBL" id="GHI46997.1"/>
    </source>
</evidence>
<dbReference type="InterPro" id="IPR003593">
    <property type="entry name" value="AAA+_ATPase"/>
</dbReference>
<dbReference type="SUPFAM" id="SSF52540">
    <property type="entry name" value="P-loop containing nucleoside triphosphate hydrolases"/>
    <property type="match status" value="1"/>
</dbReference>
<organism evidence="7 12">
    <name type="scientific">Streptomyces albidoflavus</name>
    <dbReference type="NCBI Taxonomy" id="1886"/>
    <lineage>
        <taxon>Bacteria</taxon>
        <taxon>Bacillati</taxon>
        <taxon>Actinomycetota</taxon>
        <taxon>Actinomycetes</taxon>
        <taxon>Kitasatosporales</taxon>
        <taxon>Streptomycetaceae</taxon>
        <taxon>Streptomyces</taxon>
        <taxon>Streptomyces albidoflavus group</taxon>
    </lineage>
</organism>
<keyword evidence="3" id="KW-0547">Nucleotide-binding</keyword>
<feature type="domain" description="ABC transporter" evidence="6">
    <location>
        <begin position="8"/>
        <end position="234"/>
    </location>
</feature>
<dbReference type="InterPro" id="IPR050763">
    <property type="entry name" value="ABC_transporter_ATP-binding"/>
</dbReference>
<dbReference type="SMART" id="SM00382">
    <property type="entry name" value="AAA"/>
    <property type="match status" value="1"/>
</dbReference>
<dbReference type="EMBL" id="VOGX01000057">
    <property type="protein sequence ID" value="TWV18190.1"/>
    <property type="molecule type" value="Genomic_DNA"/>
</dbReference>
<dbReference type="PANTHER" id="PTHR42711:SF17">
    <property type="entry name" value="ABC TRANSPORTER ATP-BINDING PROTEIN"/>
    <property type="match status" value="1"/>
</dbReference>
<dbReference type="GO" id="GO:0046677">
    <property type="term" value="P:response to antibiotic"/>
    <property type="evidence" value="ECO:0007669"/>
    <property type="project" value="UniProtKB-KW"/>
</dbReference>
<dbReference type="GO" id="GO:0005524">
    <property type="term" value="F:ATP binding"/>
    <property type="evidence" value="ECO:0007669"/>
    <property type="project" value="UniProtKB-KW"/>
</dbReference>
<dbReference type="Proteomes" id="UP000318052">
    <property type="component" value="Unassembled WGS sequence"/>
</dbReference>